<gene>
    <name evidence="1" type="ORF">FC694_19195</name>
</gene>
<dbReference type="Proteomes" id="UP000306037">
    <property type="component" value="Unassembled WGS sequence"/>
</dbReference>
<evidence type="ECO:0000313" key="2">
    <source>
        <dbReference type="Proteomes" id="UP000306037"/>
    </source>
</evidence>
<dbReference type="AlphaFoldDB" id="A0A4U2MQP7"/>
<evidence type="ECO:0008006" key="3">
    <source>
        <dbReference type="Google" id="ProtNLM"/>
    </source>
</evidence>
<dbReference type="RefSeq" id="WP_137052775.1">
    <property type="nucleotide sequence ID" value="NZ_SZOM01000158.1"/>
</dbReference>
<sequence length="418" mass="48084">MSQSLDTRAYNQGTRFLIFPQNRSLKGFENPETVYIDSPPGTIEAGPTDNRMYVVDAPNKEPYGTGYAPPYKRTDEDPVPVPPDANGHFDYISPDDPAFSSVMLFASVRRVLDIWEDYFGKEIPWAFRNSYSKLEMIPRVDKILANAFSGWGYIEFGVDPSVQSSNSKRYFSDNFDVIAHELGHQIKYSIIGIPNHKNEEFDAHHESFGDLVAIISTLHFDSVINRLLETTKGNLFSINELSRLAELSDSKEIRIVFNYEKFTTVSRQPHSLSLPFTGGAFDAMVEIFQTLLIERNIIPRSLGESSYHASEREVPDVQKEFDHYYSEKPLDFKQALLDARDIFGKLMARAWSKTEVDNFAFWKVVNNMIDADKELNKGKYTQTIRDCFEWRELSQIVNPYFLKPREIIHGFRESEKSN</sequence>
<organism evidence="1 2">
    <name type="scientific">Bacillus wiedmannii</name>
    <dbReference type="NCBI Taxonomy" id="1890302"/>
    <lineage>
        <taxon>Bacteria</taxon>
        <taxon>Bacillati</taxon>
        <taxon>Bacillota</taxon>
        <taxon>Bacilli</taxon>
        <taxon>Bacillales</taxon>
        <taxon>Bacillaceae</taxon>
        <taxon>Bacillus</taxon>
        <taxon>Bacillus cereus group</taxon>
    </lineage>
</organism>
<comment type="caution">
    <text evidence="1">The sequence shown here is derived from an EMBL/GenBank/DDBJ whole genome shotgun (WGS) entry which is preliminary data.</text>
</comment>
<proteinExistence type="predicted"/>
<dbReference type="SUPFAM" id="SSF55486">
    <property type="entry name" value="Metalloproteases ('zincins'), catalytic domain"/>
    <property type="match status" value="1"/>
</dbReference>
<name>A0A4U2MQP7_9BACI</name>
<reference evidence="1 2" key="1">
    <citation type="journal article" date="2019" name="Environ. Microbiol.">
        <title>An active ?-lactamase is a part of an orchestrated cell wall stress resistance network of Bacillus subtilis and related rhizosphere species.</title>
        <authorList>
            <person name="Bucher T."/>
            <person name="Keren-Paz A."/>
            <person name="Hausser J."/>
            <person name="Olender T."/>
            <person name="Cytryn E."/>
            <person name="Kolodkin-Gal I."/>
        </authorList>
    </citation>
    <scope>NUCLEOTIDE SEQUENCE [LARGE SCALE GENOMIC DNA]</scope>
    <source>
        <strain evidence="1 2">I71</strain>
    </source>
</reference>
<dbReference type="EMBL" id="SZOM01000158">
    <property type="protein sequence ID" value="TKH13715.1"/>
    <property type="molecule type" value="Genomic_DNA"/>
</dbReference>
<evidence type="ECO:0000313" key="1">
    <source>
        <dbReference type="EMBL" id="TKH13715.1"/>
    </source>
</evidence>
<accession>A0A4U2MQP7</accession>
<protein>
    <recommendedName>
        <fullName evidence="3">Peptidase M4 C-terminal domain-containing protein</fullName>
    </recommendedName>
</protein>